<name>A0A225V7J1_9STRA</name>
<evidence type="ECO:0000313" key="1">
    <source>
        <dbReference type="EMBL" id="OWZ01094.1"/>
    </source>
</evidence>
<keyword evidence="2" id="KW-1185">Reference proteome</keyword>
<gene>
    <name evidence="1" type="ORF">PHMEG_00027591</name>
</gene>
<dbReference type="GO" id="GO:0006310">
    <property type="term" value="P:DNA recombination"/>
    <property type="evidence" value="ECO:0007669"/>
    <property type="project" value="InterPro"/>
</dbReference>
<sequence>MVLYLYENECSSSDSQDAALLCLLWYLFGRAADLSLVRKQNLSIDAAETSKEQGLSLFPDADFVTCPLHAIAMALITQAAPSTALVDDLSEGPVAAAVNLSPATPLLNVLNHPDEFASFEAAATSVTAARAPVDTTPTIYTHVNRMLDRVASAAGVADTLTSHSFRRGGAQHVNVCDGLTQRWIFD</sequence>
<protein>
    <submittedName>
        <fullName evidence="1">RxLR effector protein</fullName>
    </submittedName>
</protein>
<dbReference type="AlphaFoldDB" id="A0A225V7J1"/>
<dbReference type="InterPro" id="IPR013762">
    <property type="entry name" value="Integrase-like_cat_sf"/>
</dbReference>
<organism evidence="1 2">
    <name type="scientific">Phytophthora megakarya</name>
    <dbReference type="NCBI Taxonomy" id="4795"/>
    <lineage>
        <taxon>Eukaryota</taxon>
        <taxon>Sar</taxon>
        <taxon>Stramenopiles</taxon>
        <taxon>Oomycota</taxon>
        <taxon>Peronosporomycetes</taxon>
        <taxon>Peronosporales</taxon>
        <taxon>Peronosporaceae</taxon>
        <taxon>Phytophthora</taxon>
    </lineage>
</organism>
<proteinExistence type="predicted"/>
<dbReference type="EMBL" id="NBNE01007107">
    <property type="protein sequence ID" value="OWZ01094.1"/>
    <property type="molecule type" value="Genomic_DNA"/>
</dbReference>
<dbReference type="OrthoDB" id="124762at2759"/>
<reference evidence="2" key="1">
    <citation type="submission" date="2017-03" db="EMBL/GenBank/DDBJ databases">
        <title>Phytopthora megakarya and P. palmivora, two closely related causual agents of cacao black pod achieved similar genome size and gene model numbers by different mechanisms.</title>
        <authorList>
            <person name="Ali S."/>
            <person name="Shao J."/>
            <person name="Larry D.J."/>
            <person name="Kronmiller B."/>
            <person name="Shen D."/>
            <person name="Strem M.D."/>
            <person name="Melnick R.L."/>
            <person name="Guiltinan M.J."/>
            <person name="Tyler B.M."/>
            <person name="Meinhardt L.W."/>
            <person name="Bailey B.A."/>
        </authorList>
    </citation>
    <scope>NUCLEOTIDE SEQUENCE [LARGE SCALE GENOMIC DNA]</scope>
    <source>
        <strain evidence="2">zdho120</strain>
    </source>
</reference>
<evidence type="ECO:0000313" key="2">
    <source>
        <dbReference type="Proteomes" id="UP000198211"/>
    </source>
</evidence>
<dbReference type="Gene3D" id="1.10.443.10">
    <property type="entry name" value="Intergrase catalytic core"/>
    <property type="match status" value="1"/>
</dbReference>
<accession>A0A225V7J1</accession>
<dbReference type="GO" id="GO:0015074">
    <property type="term" value="P:DNA integration"/>
    <property type="evidence" value="ECO:0007669"/>
    <property type="project" value="InterPro"/>
</dbReference>
<dbReference type="STRING" id="4795.A0A225V7J1"/>
<comment type="caution">
    <text evidence="1">The sequence shown here is derived from an EMBL/GenBank/DDBJ whole genome shotgun (WGS) entry which is preliminary data.</text>
</comment>
<dbReference type="GO" id="GO:0003677">
    <property type="term" value="F:DNA binding"/>
    <property type="evidence" value="ECO:0007669"/>
    <property type="project" value="InterPro"/>
</dbReference>
<dbReference type="Proteomes" id="UP000198211">
    <property type="component" value="Unassembled WGS sequence"/>
</dbReference>